<proteinExistence type="predicted"/>
<dbReference type="EMBL" id="VSSQ01053647">
    <property type="protein sequence ID" value="MPN07647.1"/>
    <property type="molecule type" value="Genomic_DNA"/>
</dbReference>
<name>A0A645F0C7_9ZZZZ</name>
<protein>
    <submittedName>
        <fullName evidence="1">Uncharacterized protein</fullName>
    </submittedName>
</protein>
<gene>
    <name evidence="1" type="ORF">SDC9_154918</name>
</gene>
<comment type="caution">
    <text evidence="1">The sequence shown here is derived from an EMBL/GenBank/DDBJ whole genome shotgun (WGS) entry which is preliminary data.</text>
</comment>
<evidence type="ECO:0000313" key="1">
    <source>
        <dbReference type="EMBL" id="MPN07647.1"/>
    </source>
</evidence>
<dbReference type="AlphaFoldDB" id="A0A645F0C7"/>
<organism evidence="1">
    <name type="scientific">bioreactor metagenome</name>
    <dbReference type="NCBI Taxonomy" id="1076179"/>
    <lineage>
        <taxon>unclassified sequences</taxon>
        <taxon>metagenomes</taxon>
        <taxon>ecological metagenomes</taxon>
    </lineage>
</organism>
<sequence length="96" mass="9688">MRPGTLALSVIDQLVEKAGHTHLVVANGGSAGIKDRAGDDVDIALGPLRIAARVFFDTGPGAAVLLDGLGHHIGQREALGHGLCGRHVASGSHVAA</sequence>
<reference evidence="1" key="1">
    <citation type="submission" date="2019-08" db="EMBL/GenBank/DDBJ databases">
        <authorList>
            <person name="Kucharzyk K."/>
            <person name="Murdoch R.W."/>
            <person name="Higgins S."/>
            <person name="Loffler F."/>
        </authorList>
    </citation>
    <scope>NUCLEOTIDE SEQUENCE</scope>
</reference>
<accession>A0A645F0C7</accession>